<dbReference type="Proteomes" id="UP000070377">
    <property type="component" value="Unassembled WGS sequence"/>
</dbReference>
<protein>
    <submittedName>
        <fullName evidence="1">Uncharacterized protein</fullName>
    </submittedName>
</protein>
<dbReference type="PATRIC" id="fig|45634.12.peg.642"/>
<dbReference type="RefSeq" id="WP_061422390.1">
    <property type="nucleotide sequence ID" value="NZ_KQ969062.1"/>
</dbReference>
<dbReference type="AlphaFoldDB" id="A0A139N3L7"/>
<gene>
    <name evidence="1" type="ORF">SCRDD08_00617</name>
</gene>
<evidence type="ECO:0000313" key="1">
    <source>
        <dbReference type="EMBL" id="KXT70533.1"/>
    </source>
</evidence>
<name>A0A139N3L7_STRCR</name>
<reference evidence="1 2" key="1">
    <citation type="submission" date="2016-01" db="EMBL/GenBank/DDBJ databases">
        <title>Highly variable Streptococcus oralis are common among viridans streptococci isolated from primates.</title>
        <authorList>
            <person name="Denapaite D."/>
            <person name="Rieger M."/>
            <person name="Koendgen S."/>
            <person name="Brueckner R."/>
            <person name="Ochigava I."/>
            <person name="Kappeler P."/>
            <person name="Maetz-Rensing K."/>
            <person name="Leendertz F."/>
            <person name="Hakenbeck R."/>
        </authorList>
    </citation>
    <scope>NUCLEOTIDE SEQUENCE [LARGE SCALE GENOMIC DNA]</scope>
    <source>
        <strain evidence="1 2">DD08</strain>
    </source>
</reference>
<sequence length="142" mass="16933">MLLFNLITKQKEIAAIDYWEMGILDLKISYFGDEVSLCIEDYHNKEKYWEIKFLVCAKVEYSNDALDIQWRKDQSVKNMTRGELHHHGQEISLQIYEENPDFVKCMVDIGLLQMTIVCRDIQIEHLDLKSAHFFWQDNETLE</sequence>
<dbReference type="STRING" id="45634.SCRDD08_00617"/>
<comment type="caution">
    <text evidence="1">The sequence shown here is derived from an EMBL/GenBank/DDBJ whole genome shotgun (WGS) entry which is preliminary data.</text>
</comment>
<dbReference type="EMBL" id="LQRD01000023">
    <property type="protein sequence ID" value="KXT70533.1"/>
    <property type="molecule type" value="Genomic_DNA"/>
</dbReference>
<organism evidence="1 2">
    <name type="scientific">Streptococcus cristatus</name>
    <dbReference type="NCBI Taxonomy" id="45634"/>
    <lineage>
        <taxon>Bacteria</taxon>
        <taxon>Bacillati</taxon>
        <taxon>Bacillota</taxon>
        <taxon>Bacilli</taxon>
        <taxon>Lactobacillales</taxon>
        <taxon>Streptococcaceae</taxon>
        <taxon>Streptococcus</taxon>
    </lineage>
</organism>
<accession>A0A139N3L7</accession>
<proteinExistence type="predicted"/>
<evidence type="ECO:0000313" key="2">
    <source>
        <dbReference type="Proteomes" id="UP000070377"/>
    </source>
</evidence>